<keyword evidence="4" id="KW-1185">Reference proteome</keyword>
<sequence length="139" mass="15202">MYSHFLLYIHICTFLIAGAEQEQRPTQRRNASDAPPATHPQRRTPSDAPPATQRQRRTPSDAPPSAATSSRTSSRTTPPRTAHKPQTQTTPHPAARHAPAQTRQRQRCNPQAQAGKPKLAKLSEAGPSKPQHAPASQTQ</sequence>
<comment type="caution">
    <text evidence="3">The sequence shown here is derived from an EMBL/GenBank/DDBJ whole genome shotgun (WGS) entry which is preliminary data.</text>
</comment>
<keyword evidence="2" id="KW-0732">Signal</keyword>
<feature type="chain" id="PRO_5046969550" evidence="2">
    <location>
        <begin position="22"/>
        <end position="139"/>
    </location>
</feature>
<feature type="region of interest" description="Disordered" evidence="1">
    <location>
        <begin position="21"/>
        <end position="139"/>
    </location>
</feature>
<gene>
    <name evidence="3" type="ORF">EAE98_000814</name>
</gene>
<protein>
    <submittedName>
        <fullName evidence="3">Uncharacterized protein</fullName>
    </submittedName>
</protein>
<organism evidence="3 4">
    <name type="scientific">Botrytis deweyae</name>
    <dbReference type="NCBI Taxonomy" id="2478750"/>
    <lineage>
        <taxon>Eukaryota</taxon>
        <taxon>Fungi</taxon>
        <taxon>Dikarya</taxon>
        <taxon>Ascomycota</taxon>
        <taxon>Pezizomycotina</taxon>
        <taxon>Leotiomycetes</taxon>
        <taxon>Helotiales</taxon>
        <taxon>Sclerotiniaceae</taxon>
        <taxon>Botrytis</taxon>
    </lineage>
</organism>
<evidence type="ECO:0000313" key="3">
    <source>
        <dbReference type="EMBL" id="KAF7938476.1"/>
    </source>
</evidence>
<dbReference type="GeneID" id="62227589"/>
<name>A0ABQ7IZQ0_9HELO</name>
<dbReference type="EMBL" id="RCSX01000002">
    <property type="protein sequence ID" value="KAF7938476.1"/>
    <property type="molecule type" value="Genomic_DNA"/>
</dbReference>
<evidence type="ECO:0000256" key="1">
    <source>
        <dbReference type="SAM" id="MobiDB-lite"/>
    </source>
</evidence>
<evidence type="ECO:0000313" key="4">
    <source>
        <dbReference type="Proteomes" id="UP000783213"/>
    </source>
</evidence>
<reference evidence="3 4" key="1">
    <citation type="journal article" date="2020" name="Genome Biol. Evol.">
        <title>Comparative genomics of Sclerotiniaceae.</title>
        <authorList>
            <person name="Valero Jimenez C.A."/>
            <person name="Steentjes M."/>
            <person name="Scholten O.E."/>
            <person name="Van Kan J.A.L."/>
        </authorList>
    </citation>
    <scope>NUCLEOTIDE SEQUENCE [LARGE SCALE GENOMIC DNA]</scope>
    <source>
        <strain evidence="3 4">B1</strain>
    </source>
</reference>
<accession>A0ABQ7IZQ0</accession>
<proteinExistence type="predicted"/>
<feature type="compositionally biased region" description="Low complexity" evidence="1">
    <location>
        <begin position="63"/>
        <end position="80"/>
    </location>
</feature>
<dbReference type="RefSeq" id="XP_038814698.1">
    <property type="nucleotide sequence ID" value="XM_038948432.1"/>
</dbReference>
<evidence type="ECO:0000256" key="2">
    <source>
        <dbReference type="SAM" id="SignalP"/>
    </source>
</evidence>
<feature type="signal peptide" evidence="2">
    <location>
        <begin position="1"/>
        <end position="21"/>
    </location>
</feature>
<feature type="compositionally biased region" description="Low complexity" evidence="1">
    <location>
        <begin position="87"/>
        <end position="103"/>
    </location>
</feature>
<dbReference type="Proteomes" id="UP000783213">
    <property type="component" value="Unassembled WGS sequence"/>
</dbReference>